<reference evidence="10" key="1">
    <citation type="submission" date="2022-11" db="EMBL/GenBank/DDBJ databases">
        <title>Centuries of genome instability and evolution in soft-shell clam transmissible cancer (bioRxiv).</title>
        <authorList>
            <person name="Hart S.F.M."/>
            <person name="Yonemitsu M.A."/>
            <person name="Giersch R.M."/>
            <person name="Beal B.F."/>
            <person name="Arriagada G."/>
            <person name="Davis B.W."/>
            <person name="Ostrander E.A."/>
            <person name="Goff S.P."/>
            <person name="Metzger M.J."/>
        </authorList>
    </citation>
    <scope>NUCLEOTIDE SEQUENCE</scope>
    <source>
        <strain evidence="10">MELC-2E11</strain>
        <tissue evidence="10">Siphon/mantle</tissue>
    </source>
</reference>
<dbReference type="PANTHER" id="PTHR11844">
    <property type="entry name" value="METALLOPROTEASE INHIBITOR"/>
    <property type="match status" value="1"/>
</dbReference>
<dbReference type="SMART" id="SM00206">
    <property type="entry name" value="NTR"/>
    <property type="match status" value="1"/>
</dbReference>
<dbReference type="InterPro" id="IPR027465">
    <property type="entry name" value="TIMP_C"/>
</dbReference>
<evidence type="ECO:0000256" key="6">
    <source>
        <dbReference type="ARBA" id="ARBA00023157"/>
    </source>
</evidence>
<gene>
    <name evidence="10" type="ORF">MAR_010746</name>
</gene>
<evidence type="ECO:0000313" key="10">
    <source>
        <dbReference type="EMBL" id="WAR25042.1"/>
    </source>
</evidence>
<feature type="chain" id="PRO_5046840897" evidence="8">
    <location>
        <begin position="21"/>
        <end position="227"/>
    </location>
</feature>
<sequence length="227" mass="25784">MGMLLYSLLALVAGVTSVLACSCGYSHPQDTFCSVDFVFLGWLRSNVKETEPNGSMTKKYEVTIRKVFKARPNDFGFNENMTVGILYTASHDSLCGVEFLEKRVKFLFTGSYVDSQLNIDICTTIGSYGQGPMPWAWVSKMQRKYLNRIYRENCECVVFDTSPYAYNSPHSSNSTCKWDSRGDHSECYERQTACIKDRKSHLGDCKWHNNPKMKACKQTKSSGFLEP</sequence>
<feature type="domain" description="NTR" evidence="9">
    <location>
        <begin position="21"/>
        <end position="154"/>
    </location>
</feature>
<comment type="subcellular location">
    <subcellularLocation>
        <location evidence="1">Secreted</location>
    </subcellularLocation>
</comment>
<dbReference type="Gene3D" id="2.40.50.120">
    <property type="match status" value="1"/>
</dbReference>
<name>A0ABY7FSA6_MYAAR</name>
<evidence type="ECO:0000313" key="11">
    <source>
        <dbReference type="Proteomes" id="UP001164746"/>
    </source>
</evidence>
<keyword evidence="6" id="KW-1015">Disulfide bond</keyword>
<evidence type="ECO:0000256" key="4">
    <source>
        <dbReference type="ARBA" id="ARBA00022608"/>
    </source>
</evidence>
<dbReference type="SUPFAM" id="SSF50242">
    <property type="entry name" value="TIMP-like"/>
    <property type="match status" value="1"/>
</dbReference>
<proteinExistence type="inferred from homology"/>
<dbReference type="Gene3D" id="3.90.370.10">
    <property type="entry name" value="Tissue inhibitor of metalloproteinase-1. Chain B, domain 1"/>
    <property type="match status" value="1"/>
</dbReference>
<keyword evidence="4" id="KW-0483">Metalloprotease inhibitor</keyword>
<evidence type="ECO:0000256" key="3">
    <source>
        <dbReference type="ARBA" id="ARBA00022525"/>
    </source>
</evidence>
<dbReference type="InterPro" id="IPR001820">
    <property type="entry name" value="TIMP"/>
</dbReference>
<dbReference type="InterPro" id="IPR001134">
    <property type="entry name" value="Netrin_domain"/>
</dbReference>
<accession>A0ABY7FSA6</accession>
<dbReference type="InterPro" id="IPR008993">
    <property type="entry name" value="TIMP-like_OB-fold"/>
</dbReference>
<evidence type="ECO:0000256" key="7">
    <source>
        <dbReference type="ARBA" id="ARBA00023215"/>
    </source>
</evidence>
<comment type="similarity">
    <text evidence="2">Belongs to the protease inhibitor I35 (TIMP) family.</text>
</comment>
<protein>
    <submittedName>
        <fullName evidence="10">TIMP3-like protein</fullName>
    </submittedName>
</protein>
<dbReference type="PROSITE" id="PS50189">
    <property type="entry name" value="NTR"/>
    <property type="match status" value="1"/>
</dbReference>
<dbReference type="Pfam" id="PF00965">
    <property type="entry name" value="TIMP"/>
    <property type="match status" value="1"/>
</dbReference>
<keyword evidence="7" id="KW-0481">Metalloenzyme inhibitor</keyword>
<dbReference type="PANTHER" id="PTHR11844:SF33">
    <property type="entry name" value="TISSUE INHIBITOR OF METALLOPROTEINASE"/>
    <property type="match status" value="1"/>
</dbReference>
<organism evidence="10 11">
    <name type="scientific">Mya arenaria</name>
    <name type="common">Soft-shell clam</name>
    <dbReference type="NCBI Taxonomy" id="6604"/>
    <lineage>
        <taxon>Eukaryota</taxon>
        <taxon>Metazoa</taxon>
        <taxon>Spiralia</taxon>
        <taxon>Lophotrochozoa</taxon>
        <taxon>Mollusca</taxon>
        <taxon>Bivalvia</taxon>
        <taxon>Autobranchia</taxon>
        <taxon>Heteroconchia</taxon>
        <taxon>Euheterodonta</taxon>
        <taxon>Imparidentia</taxon>
        <taxon>Neoheterodontei</taxon>
        <taxon>Myida</taxon>
        <taxon>Myoidea</taxon>
        <taxon>Myidae</taxon>
        <taxon>Mya</taxon>
    </lineage>
</organism>
<keyword evidence="11" id="KW-1185">Reference proteome</keyword>
<keyword evidence="3" id="KW-0964">Secreted</keyword>
<evidence type="ECO:0000256" key="8">
    <source>
        <dbReference type="SAM" id="SignalP"/>
    </source>
</evidence>
<evidence type="ECO:0000256" key="5">
    <source>
        <dbReference type="ARBA" id="ARBA00022690"/>
    </source>
</evidence>
<evidence type="ECO:0000256" key="1">
    <source>
        <dbReference type="ARBA" id="ARBA00004613"/>
    </source>
</evidence>
<evidence type="ECO:0000256" key="2">
    <source>
        <dbReference type="ARBA" id="ARBA00011027"/>
    </source>
</evidence>
<evidence type="ECO:0000259" key="9">
    <source>
        <dbReference type="PROSITE" id="PS50189"/>
    </source>
</evidence>
<dbReference type="Proteomes" id="UP001164746">
    <property type="component" value="Chromosome 14"/>
</dbReference>
<dbReference type="EMBL" id="CP111025">
    <property type="protein sequence ID" value="WAR25042.1"/>
    <property type="molecule type" value="Genomic_DNA"/>
</dbReference>
<feature type="signal peptide" evidence="8">
    <location>
        <begin position="1"/>
        <end position="20"/>
    </location>
</feature>
<keyword evidence="5" id="KW-0646">Protease inhibitor</keyword>
<keyword evidence="8" id="KW-0732">Signal</keyword>